<dbReference type="InterPro" id="IPR003333">
    <property type="entry name" value="CMAS"/>
</dbReference>
<reference evidence="8" key="1">
    <citation type="submission" date="2015-10" db="EMBL/GenBank/DDBJ databases">
        <authorList>
            <person name="Gilbert D.G."/>
        </authorList>
    </citation>
    <scope>NUCLEOTIDE SEQUENCE</scope>
</reference>
<dbReference type="PANTHER" id="PTHR43667:SF1">
    <property type="entry name" value="CYCLOPROPANE-FATTY-ACYL-PHOSPHOLIPID SYNTHASE"/>
    <property type="match status" value="1"/>
</dbReference>
<keyword evidence="2 8" id="KW-0489">Methyltransferase</keyword>
<comment type="similarity">
    <text evidence="1">Belongs to the CFA/CMAS family.</text>
</comment>
<feature type="region of interest" description="Disordered" evidence="6">
    <location>
        <begin position="1"/>
        <end position="25"/>
    </location>
</feature>
<feature type="compositionally biased region" description="Polar residues" evidence="6">
    <location>
        <begin position="1"/>
        <end position="12"/>
    </location>
</feature>
<evidence type="ECO:0000256" key="4">
    <source>
        <dbReference type="ARBA" id="ARBA00022691"/>
    </source>
</evidence>
<dbReference type="GO" id="GO:0032259">
    <property type="term" value="P:methylation"/>
    <property type="evidence" value="ECO:0007669"/>
    <property type="project" value="UniProtKB-KW"/>
</dbReference>
<dbReference type="GO" id="GO:0008825">
    <property type="term" value="F:cyclopropane-fatty-acyl-phospholipid synthase activity"/>
    <property type="evidence" value="ECO:0007669"/>
    <property type="project" value="UniProtKB-EC"/>
</dbReference>
<sequence length="423" mass="48447">MDSRNSTVSSRTAAGERFRTEDSTGNGFSRAYERWGLRQLFQQMGDPQVSMRLWDGFSITPRQGESLATIKIHSRRTLAQLVLKGDVAFGDEFAAGNIEIDGDLVALLVELYGSRAQQRSFLARVVELLFRNRPRSNTLQGSRDHIHHHYDIGNAFYKLWLDHEMQYTCAYFPEPDMSLEAAQQAKMDHICRKLRLEPGDRVVEAGCGWGSLARHMALHYGAKVTAWNISHEQARYATERAKAEGYDDRVRYVEDDYRNISGEYDVFVSVGMLEHVGEQNYSALGSVVDTCLAADGRALIHTIGRNQPKLMNAWIEKRIFPGAYPPTLREMMDILEPNNFSVLDVENLRLHYARTLEHWLLRYDDASDEVVEMFDPAFARAWRLYLCGSIAAFLYGSLQLFQVLFARGRDNTVPWSRQHQYLS</sequence>
<evidence type="ECO:0000256" key="5">
    <source>
        <dbReference type="ARBA" id="ARBA00023098"/>
    </source>
</evidence>
<dbReference type="InterPro" id="IPR050723">
    <property type="entry name" value="CFA/CMAS"/>
</dbReference>
<dbReference type="Gene3D" id="3.40.50.150">
    <property type="entry name" value="Vaccinia Virus protein VP39"/>
    <property type="match status" value="1"/>
</dbReference>
<name>A0A160TU27_9ZZZZ</name>
<evidence type="ECO:0000256" key="1">
    <source>
        <dbReference type="ARBA" id="ARBA00010815"/>
    </source>
</evidence>
<dbReference type="InterPro" id="IPR029063">
    <property type="entry name" value="SAM-dependent_MTases_sf"/>
</dbReference>
<dbReference type="EMBL" id="CZRL01000097">
    <property type="protein sequence ID" value="CUS53460.1"/>
    <property type="molecule type" value="Genomic_DNA"/>
</dbReference>
<keyword evidence="5" id="KW-0443">Lipid metabolism</keyword>
<dbReference type="EC" id="2.1.1.79" evidence="8"/>
<evidence type="ECO:0000256" key="3">
    <source>
        <dbReference type="ARBA" id="ARBA00022679"/>
    </source>
</evidence>
<evidence type="ECO:0000259" key="7">
    <source>
        <dbReference type="Pfam" id="PF25371"/>
    </source>
</evidence>
<proteinExistence type="inferred from homology"/>
<dbReference type="Pfam" id="PF02353">
    <property type="entry name" value="CMAS"/>
    <property type="match status" value="1"/>
</dbReference>
<dbReference type="GO" id="GO:0008610">
    <property type="term" value="P:lipid biosynthetic process"/>
    <property type="evidence" value="ECO:0007669"/>
    <property type="project" value="InterPro"/>
</dbReference>
<dbReference type="CDD" id="cd02440">
    <property type="entry name" value="AdoMet_MTases"/>
    <property type="match status" value="1"/>
</dbReference>
<protein>
    <submittedName>
        <fullName evidence="8">Cyclopropane-fatty-acyl-phospholipid synthase</fullName>
        <ecNumber evidence="8">2.1.1.79</ecNumber>
    </submittedName>
</protein>
<evidence type="ECO:0000313" key="8">
    <source>
        <dbReference type="EMBL" id="CUS53460.1"/>
    </source>
</evidence>
<gene>
    <name evidence="8" type="ORF">MGWOODY_XGa1446</name>
</gene>
<dbReference type="InterPro" id="IPR057206">
    <property type="entry name" value="DUF7884"/>
</dbReference>
<organism evidence="8">
    <name type="scientific">hydrothermal vent metagenome</name>
    <dbReference type="NCBI Taxonomy" id="652676"/>
    <lineage>
        <taxon>unclassified sequences</taxon>
        <taxon>metagenomes</taxon>
        <taxon>ecological metagenomes</taxon>
    </lineage>
</organism>
<dbReference type="Pfam" id="PF25371">
    <property type="entry name" value="DUF7884"/>
    <property type="match status" value="1"/>
</dbReference>
<keyword evidence="4" id="KW-0949">S-adenosyl-L-methionine</keyword>
<dbReference type="PANTHER" id="PTHR43667">
    <property type="entry name" value="CYCLOPROPANE-FATTY-ACYL-PHOSPHOLIPID SYNTHASE"/>
    <property type="match status" value="1"/>
</dbReference>
<dbReference type="AlphaFoldDB" id="A0A160TU27"/>
<dbReference type="PIRSF" id="PIRSF003085">
    <property type="entry name" value="CMAS"/>
    <property type="match status" value="1"/>
</dbReference>
<dbReference type="SUPFAM" id="SSF53335">
    <property type="entry name" value="S-adenosyl-L-methionine-dependent methyltransferases"/>
    <property type="match status" value="1"/>
</dbReference>
<keyword evidence="3 8" id="KW-0808">Transferase</keyword>
<feature type="domain" description="DUF7884" evidence="7">
    <location>
        <begin position="37"/>
        <end position="115"/>
    </location>
</feature>
<evidence type="ECO:0000256" key="6">
    <source>
        <dbReference type="SAM" id="MobiDB-lite"/>
    </source>
</evidence>
<accession>A0A160TU27</accession>
<evidence type="ECO:0000256" key="2">
    <source>
        <dbReference type="ARBA" id="ARBA00022603"/>
    </source>
</evidence>